<dbReference type="OrthoDB" id="8839911at2"/>
<evidence type="ECO:0000259" key="5">
    <source>
        <dbReference type="PROSITE" id="PS50931"/>
    </source>
</evidence>
<gene>
    <name evidence="6" type="ORF">EH243_16935</name>
</gene>
<dbReference type="InterPro" id="IPR036388">
    <property type="entry name" value="WH-like_DNA-bd_sf"/>
</dbReference>
<dbReference type="SUPFAM" id="SSF53850">
    <property type="entry name" value="Periplasmic binding protein-like II"/>
    <property type="match status" value="1"/>
</dbReference>
<evidence type="ECO:0000256" key="1">
    <source>
        <dbReference type="ARBA" id="ARBA00009437"/>
    </source>
</evidence>
<evidence type="ECO:0000313" key="7">
    <source>
        <dbReference type="Proteomes" id="UP000283087"/>
    </source>
</evidence>
<dbReference type="Gene3D" id="3.40.190.10">
    <property type="entry name" value="Periplasmic binding protein-like II"/>
    <property type="match status" value="2"/>
</dbReference>
<comment type="similarity">
    <text evidence="1">Belongs to the LysR transcriptional regulatory family.</text>
</comment>
<comment type="caution">
    <text evidence="6">The sequence shown here is derived from an EMBL/GenBank/DDBJ whole genome shotgun (WGS) entry which is preliminary data.</text>
</comment>
<dbReference type="InterPro" id="IPR000847">
    <property type="entry name" value="LysR_HTH_N"/>
</dbReference>
<feature type="domain" description="HTH lysR-type" evidence="5">
    <location>
        <begin position="6"/>
        <end position="63"/>
    </location>
</feature>
<evidence type="ECO:0000256" key="2">
    <source>
        <dbReference type="ARBA" id="ARBA00023015"/>
    </source>
</evidence>
<dbReference type="Gene3D" id="1.10.10.10">
    <property type="entry name" value="Winged helix-like DNA-binding domain superfamily/Winged helix DNA-binding domain"/>
    <property type="match status" value="1"/>
</dbReference>
<dbReference type="InterPro" id="IPR036390">
    <property type="entry name" value="WH_DNA-bd_sf"/>
</dbReference>
<dbReference type="PANTHER" id="PTHR30118:SF15">
    <property type="entry name" value="TRANSCRIPTIONAL REGULATORY PROTEIN"/>
    <property type="match status" value="1"/>
</dbReference>
<keyword evidence="3" id="KW-0238">DNA-binding</keyword>
<dbReference type="Proteomes" id="UP000283087">
    <property type="component" value="Unassembled WGS sequence"/>
</dbReference>
<keyword evidence="4" id="KW-0804">Transcription</keyword>
<dbReference type="GO" id="GO:0003677">
    <property type="term" value="F:DNA binding"/>
    <property type="evidence" value="ECO:0007669"/>
    <property type="project" value="UniProtKB-KW"/>
</dbReference>
<proteinExistence type="inferred from homology"/>
<dbReference type="PROSITE" id="PS50931">
    <property type="entry name" value="HTH_LYSR"/>
    <property type="match status" value="1"/>
</dbReference>
<dbReference type="Pfam" id="PF03466">
    <property type="entry name" value="LysR_substrate"/>
    <property type="match status" value="1"/>
</dbReference>
<dbReference type="EMBL" id="RQXW01000021">
    <property type="protein sequence ID" value="RTE64506.1"/>
    <property type="molecule type" value="Genomic_DNA"/>
</dbReference>
<reference evidence="6 7" key="1">
    <citation type="submission" date="2018-11" db="EMBL/GenBank/DDBJ databases">
        <title>The draft genome sequence of Amphritea opalescens ANRC-JH13T.</title>
        <authorList>
            <person name="Fang Z."/>
            <person name="Zhang Y."/>
            <person name="Han X."/>
        </authorList>
    </citation>
    <scope>NUCLEOTIDE SEQUENCE [LARGE SCALE GENOMIC DNA]</scope>
    <source>
        <strain evidence="6 7">ANRC-JH13</strain>
    </source>
</reference>
<evidence type="ECO:0000313" key="6">
    <source>
        <dbReference type="EMBL" id="RTE64506.1"/>
    </source>
</evidence>
<dbReference type="GO" id="GO:0003700">
    <property type="term" value="F:DNA-binding transcription factor activity"/>
    <property type="evidence" value="ECO:0007669"/>
    <property type="project" value="InterPro"/>
</dbReference>
<accession>A0A430KM17</accession>
<evidence type="ECO:0000256" key="4">
    <source>
        <dbReference type="ARBA" id="ARBA00023163"/>
    </source>
</evidence>
<evidence type="ECO:0000256" key="3">
    <source>
        <dbReference type="ARBA" id="ARBA00023125"/>
    </source>
</evidence>
<sequence length="303" mass="35127">MNNRQFDLNLIRVFCTVYDTGSLTLTAEILEITQPAISHALKKLRLFYDDPLFVRSEGKMLPTQRAKNIIPNFKKSIELINISLQATTLFSPAESKKKFHFSMSDMSQIYFLPPLCLILEEIIDKVSIDIMQVTQEKIERIMRVGDLDFALGNLPDLIKPDGKIISETLFTDKFICMIRDGHPLTTKNNKTINFKKLNIMELKNKKTGHHKLIESISKDFFNHVALSISSYTVAPEIVKNTDLGVIIPKSVAKRYNSENQFRFYEIDMPNNNIDVNLYYHQLYENDPSIIWMKNIIIQNFREN</sequence>
<keyword evidence="7" id="KW-1185">Reference proteome</keyword>
<dbReference type="SUPFAM" id="SSF46785">
    <property type="entry name" value="Winged helix' DNA-binding domain"/>
    <property type="match status" value="1"/>
</dbReference>
<dbReference type="AlphaFoldDB" id="A0A430KM17"/>
<dbReference type="RefSeq" id="WP_126159842.1">
    <property type="nucleotide sequence ID" value="NZ_RQXW01000021.1"/>
</dbReference>
<keyword evidence="2" id="KW-0805">Transcription regulation</keyword>
<protein>
    <submittedName>
        <fullName evidence="6">LysR family transcriptional regulator</fullName>
    </submittedName>
</protein>
<dbReference type="InterPro" id="IPR050389">
    <property type="entry name" value="LysR-type_TF"/>
</dbReference>
<organism evidence="6 7">
    <name type="scientific">Amphritea opalescens</name>
    <dbReference type="NCBI Taxonomy" id="2490544"/>
    <lineage>
        <taxon>Bacteria</taxon>
        <taxon>Pseudomonadati</taxon>
        <taxon>Pseudomonadota</taxon>
        <taxon>Gammaproteobacteria</taxon>
        <taxon>Oceanospirillales</taxon>
        <taxon>Oceanospirillaceae</taxon>
        <taxon>Amphritea</taxon>
    </lineage>
</organism>
<dbReference type="InterPro" id="IPR005119">
    <property type="entry name" value="LysR_subst-bd"/>
</dbReference>
<dbReference type="PANTHER" id="PTHR30118">
    <property type="entry name" value="HTH-TYPE TRANSCRIPTIONAL REGULATOR LEUO-RELATED"/>
    <property type="match status" value="1"/>
</dbReference>
<dbReference type="Pfam" id="PF00126">
    <property type="entry name" value="HTH_1"/>
    <property type="match status" value="1"/>
</dbReference>
<name>A0A430KM17_9GAMM</name>